<sequence length="644" mass="71479">MKDHVSSLSKDDLVDLVKTFRIPLNMHPRLPDPTLTIDRLTHDTIGTSRAILEYLTWRHSHSCISNDLPIDGYNQNDVERLCARVIHLREMKEEVLVRPGLSSVWSNRKCDPVFRRKDDNSDAKVVKEPHHLPTPLLDSVPQHTTAAADEGALFPLPTPDKVATAQPDPRLARRSQGPYKGKARIYLDVASELNQPSKKRKLRKKVSEVGSSNPEVEQTKGLGDADISNFWVEFEGSLERGDSTHVKAISVHLSHLGKRLRPPPSSSAVAVSELSQIGTSVRAATHVRGIARKGVVWSATSGFAGKPGFEDVWRCMDPLDTLAHSALSHDVEYDQIPEDDFATASRSEEIDLTFFTPCSWDLDVCRRALDRTRRTESLLHLELSNRFSIFSALLVSHGMELNTRYTNLVASKARTQEKLKRKSGYVKDLRSEVTTLDKKLERAQRDYSVLDQENKELRLTDELARTDAKISDQALVVRNLQNELALERSKSQEYKEVADGLRAEATRFFGSGVECLVRMLLLSDEFHVALAHVASLGISSGVERGLRMERTDAEFEVAVENVSNFSVGAEAEFNKALAAFPSITFPFLGKVAAAAEGALSEVTKILLDKLVRSATPVFSEPPVVSEALDQAPIDHVTHGSPPVV</sequence>
<organism evidence="3 4">
    <name type="scientific">Tanacetum coccineum</name>
    <dbReference type="NCBI Taxonomy" id="301880"/>
    <lineage>
        <taxon>Eukaryota</taxon>
        <taxon>Viridiplantae</taxon>
        <taxon>Streptophyta</taxon>
        <taxon>Embryophyta</taxon>
        <taxon>Tracheophyta</taxon>
        <taxon>Spermatophyta</taxon>
        <taxon>Magnoliopsida</taxon>
        <taxon>eudicotyledons</taxon>
        <taxon>Gunneridae</taxon>
        <taxon>Pentapetalae</taxon>
        <taxon>asterids</taxon>
        <taxon>campanulids</taxon>
        <taxon>Asterales</taxon>
        <taxon>Asteraceae</taxon>
        <taxon>Asteroideae</taxon>
        <taxon>Anthemideae</taxon>
        <taxon>Anthemidinae</taxon>
        <taxon>Tanacetum</taxon>
    </lineage>
</organism>
<keyword evidence="4" id="KW-1185">Reference proteome</keyword>
<feature type="coiled-coil region" evidence="1">
    <location>
        <begin position="426"/>
        <end position="497"/>
    </location>
</feature>
<accession>A0ABQ5J7A6</accession>
<evidence type="ECO:0000313" key="3">
    <source>
        <dbReference type="EMBL" id="GJU08379.1"/>
    </source>
</evidence>
<feature type="region of interest" description="Disordered" evidence="2">
    <location>
        <begin position="196"/>
        <end position="220"/>
    </location>
</feature>
<feature type="region of interest" description="Disordered" evidence="2">
    <location>
        <begin position="152"/>
        <end position="177"/>
    </location>
</feature>
<evidence type="ECO:0000313" key="4">
    <source>
        <dbReference type="Proteomes" id="UP001151760"/>
    </source>
</evidence>
<gene>
    <name evidence="3" type="ORF">Tco_1124809</name>
</gene>
<protein>
    <submittedName>
        <fullName evidence="3">Uncharacterized protein</fullName>
    </submittedName>
</protein>
<evidence type="ECO:0000256" key="2">
    <source>
        <dbReference type="SAM" id="MobiDB-lite"/>
    </source>
</evidence>
<reference evidence="3" key="1">
    <citation type="journal article" date="2022" name="Int. J. Mol. Sci.">
        <title>Draft Genome of Tanacetum Coccineum: Genomic Comparison of Closely Related Tanacetum-Family Plants.</title>
        <authorList>
            <person name="Yamashiro T."/>
            <person name="Shiraishi A."/>
            <person name="Nakayama K."/>
            <person name="Satake H."/>
        </authorList>
    </citation>
    <scope>NUCLEOTIDE SEQUENCE</scope>
</reference>
<evidence type="ECO:0000256" key="1">
    <source>
        <dbReference type="SAM" id="Coils"/>
    </source>
</evidence>
<dbReference type="EMBL" id="BQNB010021626">
    <property type="protein sequence ID" value="GJU08379.1"/>
    <property type="molecule type" value="Genomic_DNA"/>
</dbReference>
<reference evidence="3" key="2">
    <citation type="submission" date="2022-01" db="EMBL/GenBank/DDBJ databases">
        <authorList>
            <person name="Yamashiro T."/>
            <person name="Shiraishi A."/>
            <person name="Satake H."/>
            <person name="Nakayama K."/>
        </authorList>
    </citation>
    <scope>NUCLEOTIDE SEQUENCE</scope>
</reference>
<name>A0ABQ5J7A6_9ASTR</name>
<comment type="caution">
    <text evidence="3">The sequence shown here is derived from an EMBL/GenBank/DDBJ whole genome shotgun (WGS) entry which is preliminary data.</text>
</comment>
<dbReference type="Proteomes" id="UP001151760">
    <property type="component" value="Unassembled WGS sequence"/>
</dbReference>
<keyword evidence="1" id="KW-0175">Coiled coil</keyword>
<proteinExistence type="predicted"/>